<dbReference type="Proteomes" id="UP000192578">
    <property type="component" value="Unassembled WGS sequence"/>
</dbReference>
<feature type="compositionally biased region" description="Gly residues" evidence="1">
    <location>
        <begin position="99"/>
        <end position="113"/>
    </location>
</feature>
<reference evidence="4" key="1">
    <citation type="submission" date="2017-01" db="EMBL/GenBank/DDBJ databases">
        <title>Comparative genomics of anhydrobiosis in the tardigrade Hypsibius dujardini.</title>
        <authorList>
            <person name="Yoshida Y."/>
            <person name="Koutsovoulos G."/>
            <person name="Laetsch D."/>
            <person name="Stevens L."/>
            <person name="Kumar S."/>
            <person name="Horikawa D."/>
            <person name="Ishino K."/>
            <person name="Komine S."/>
            <person name="Tomita M."/>
            <person name="Blaxter M."/>
            <person name="Arakawa K."/>
        </authorList>
    </citation>
    <scope>NUCLEOTIDE SEQUENCE [LARGE SCALE GENOMIC DNA]</scope>
    <source>
        <strain evidence="4">Z151</strain>
    </source>
</reference>
<proteinExistence type="predicted"/>
<evidence type="ECO:0000256" key="1">
    <source>
        <dbReference type="SAM" id="MobiDB-lite"/>
    </source>
</evidence>
<dbReference type="EMBL" id="MTYJ01000001">
    <property type="protein sequence ID" value="OQV26047.1"/>
    <property type="molecule type" value="Genomic_DNA"/>
</dbReference>
<dbReference type="OrthoDB" id="10663771at2759"/>
<feature type="compositionally biased region" description="Low complexity" evidence="1">
    <location>
        <begin position="88"/>
        <end position="98"/>
    </location>
</feature>
<feature type="chain" id="PRO_5010697859" evidence="2">
    <location>
        <begin position="19"/>
        <end position="202"/>
    </location>
</feature>
<feature type="signal peptide" evidence="2">
    <location>
        <begin position="1"/>
        <end position="18"/>
    </location>
</feature>
<keyword evidence="2" id="KW-0732">Signal</keyword>
<evidence type="ECO:0000313" key="4">
    <source>
        <dbReference type="Proteomes" id="UP000192578"/>
    </source>
</evidence>
<gene>
    <name evidence="3" type="ORF">BV898_00177</name>
</gene>
<evidence type="ECO:0000256" key="2">
    <source>
        <dbReference type="SAM" id="SignalP"/>
    </source>
</evidence>
<evidence type="ECO:0000313" key="3">
    <source>
        <dbReference type="EMBL" id="OQV26047.1"/>
    </source>
</evidence>
<name>A0A1W0XF06_HYPEX</name>
<accession>A0A1W0XF06</accession>
<protein>
    <submittedName>
        <fullName evidence="3">Uncharacterized protein</fullName>
    </submittedName>
</protein>
<sequence length="202" mass="20472">MMIPSILALVSMIVVVQSFVLPNYGNNYVGNSQFGQNPFGQNPFGSNPFGSNPFGSGTFGQNPSFTFSNMPPMSSYPPAGTAVITNNASAHGPTSAGSGATGGGSVSGQGVSVGGSATSSGSYTPGSGATSTSSGSSWSSGKKAATFPEASYGTYQPTLYNSNLGQQQQYPSTFNYPGVAQALGFPQLQAQSMAYAWIPVPV</sequence>
<dbReference type="AlphaFoldDB" id="A0A1W0XF06"/>
<feature type="region of interest" description="Disordered" evidence="1">
    <location>
        <begin position="85"/>
        <end position="141"/>
    </location>
</feature>
<comment type="caution">
    <text evidence="3">The sequence shown here is derived from an EMBL/GenBank/DDBJ whole genome shotgun (WGS) entry which is preliminary data.</text>
</comment>
<organism evidence="3 4">
    <name type="scientific">Hypsibius exemplaris</name>
    <name type="common">Freshwater tardigrade</name>
    <dbReference type="NCBI Taxonomy" id="2072580"/>
    <lineage>
        <taxon>Eukaryota</taxon>
        <taxon>Metazoa</taxon>
        <taxon>Ecdysozoa</taxon>
        <taxon>Tardigrada</taxon>
        <taxon>Eutardigrada</taxon>
        <taxon>Parachela</taxon>
        <taxon>Hypsibioidea</taxon>
        <taxon>Hypsibiidae</taxon>
        <taxon>Hypsibius</taxon>
    </lineage>
</organism>
<keyword evidence="4" id="KW-1185">Reference proteome</keyword>
<feature type="compositionally biased region" description="Low complexity" evidence="1">
    <location>
        <begin position="114"/>
        <end position="141"/>
    </location>
</feature>